<comment type="similarity">
    <text evidence="1">Belongs to the type-I restriction system S methylase family.</text>
</comment>
<dbReference type="OrthoDB" id="9798929at2"/>
<proteinExistence type="inferred from homology"/>
<dbReference type="PANTHER" id="PTHR30408">
    <property type="entry name" value="TYPE-1 RESTRICTION ENZYME ECOKI SPECIFICITY PROTEIN"/>
    <property type="match status" value="1"/>
</dbReference>
<organism evidence="5 6">
    <name type="scientific">Actinobacillus minor NM305</name>
    <dbReference type="NCBI Taxonomy" id="637911"/>
    <lineage>
        <taxon>Bacteria</taxon>
        <taxon>Pseudomonadati</taxon>
        <taxon>Pseudomonadota</taxon>
        <taxon>Gammaproteobacteria</taxon>
        <taxon>Pasteurellales</taxon>
        <taxon>Pasteurellaceae</taxon>
        <taxon>Actinobacillus</taxon>
    </lineage>
</organism>
<name>C5S253_9PAST</name>
<accession>C5S253</accession>
<dbReference type="Gene3D" id="1.10.287.1120">
    <property type="entry name" value="Bipartite methylase S protein"/>
    <property type="match status" value="1"/>
</dbReference>
<dbReference type="Gene3D" id="3.90.220.20">
    <property type="entry name" value="DNA methylase specificity domains"/>
    <property type="match status" value="2"/>
</dbReference>
<gene>
    <name evidence="5" type="ORF">AM305_09761</name>
</gene>
<evidence type="ECO:0000256" key="1">
    <source>
        <dbReference type="ARBA" id="ARBA00010923"/>
    </source>
</evidence>
<dbReference type="Proteomes" id="UP000005532">
    <property type="component" value="Unassembled WGS sequence"/>
</dbReference>
<feature type="domain" description="Type I restriction modification DNA specificity" evidence="4">
    <location>
        <begin position="22"/>
        <end position="162"/>
    </location>
</feature>
<dbReference type="GO" id="GO:0009307">
    <property type="term" value="P:DNA restriction-modification system"/>
    <property type="evidence" value="ECO:0007669"/>
    <property type="project" value="UniProtKB-KW"/>
</dbReference>
<dbReference type="AlphaFoldDB" id="C5S253"/>
<dbReference type="CDD" id="cd17246">
    <property type="entry name" value="RMtype1_S_SonII-TRD2-CR2_like"/>
    <property type="match status" value="1"/>
</dbReference>
<keyword evidence="2" id="KW-0680">Restriction system</keyword>
<feature type="domain" description="Type I restriction modification DNA specificity" evidence="4">
    <location>
        <begin position="193"/>
        <end position="368"/>
    </location>
</feature>
<dbReference type="InterPro" id="IPR044946">
    <property type="entry name" value="Restrct_endonuc_typeI_TRD_sf"/>
</dbReference>
<dbReference type="InterPro" id="IPR052021">
    <property type="entry name" value="Type-I_RS_S_subunit"/>
</dbReference>
<evidence type="ECO:0000256" key="2">
    <source>
        <dbReference type="ARBA" id="ARBA00022747"/>
    </source>
</evidence>
<dbReference type="REBASE" id="29449">
    <property type="entry name" value="S1.Ami305ORF9771P"/>
</dbReference>
<evidence type="ECO:0000259" key="4">
    <source>
        <dbReference type="Pfam" id="PF01420"/>
    </source>
</evidence>
<reference evidence="5 6" key="1">
    <citation type="journal article" date="2010" name="Vet. Microbiol.">
        <title>Production of haemolysins by strains of the Actinobacillus minor/porcitonsillarum complex.</title>
        <authorList>
            <person name="Arya G."/>
            <person name="Niven D.F."/>
        </authorList>
    </citation>
    <scope>NUCLEOTIDE SEQUENCE [LARGE SCALE GENOMIC DNA]</scope>
    <source>
        <strain evidence="5 6">NM305</strain>
    </source>
</reference>
<protein>
    <submittedName>
        <fullName evidence="5">Restriction modification system, specificity subunit</fullName>
    </submittedName>
</protein>
<dbReference type="PANTHER" id="PTHR30408:SF12">
    <property type="entry name" value="TYPE I RESTRICTION ENZYME MJAVIII SPECIFICITY SUBUNIT"/>
    <property type="match status" value="1"/>
</dbReference>
<sequence>MGDAADVRDGTHSSPNYYETGYPLVTSKNLTEYGLDLSDVSFISLCDFNEINKRSKVDEGDILLGLIGTIGNPILVDKSGYAIKNVGLIKEKEELKNIFLVQLLKSSTFNNYIFQKNTGNTQKFLSLDTLRNFNFLCPKIEEQTAIGNFFKQLDETIALHRRNCIKFQNLKTAYLENIFSTKYIQIQNENKNAWEQRKLGEVGYCQSGIGFPEREQGRKKGIPFYKVSDMTLIGNELIMVTSNNYVSEEQILKNRWKVINSIPAIIFAKVGAALLLDRKRLVLNSFLIDNNTMAYILNEQWDYYFCKTLFDTIYLPQLSQVGALPSFNGKDVENLNVIIPKSKEEQTTIGNFFKQLDETIALHQKELAKYQQIKAACLEKMFVK</sequence>
<dbReference type="GO" id="GO:0003677">
    <property type="term" value="F:DNA binding"/>
    <property type="evidence" value="ECO:0007669"/>
    <property type="project" value="UniProtKB-KW"/>
</dbReference>
<evidence type="ECO:0000313" key="6">
    <source>
        <dbReference type="Proteomes" id="UP000005532"/>
    </source>
</evidence>
<keyword evidence="3" id="KW-0238">DNA-binding</keyword>
<dbReference type="eggNOG" id="COG0732">
    <property type="taxonomic scope" value="Bacteria"/>
</dbReference>
<dbReference type="InterPro" id="IPR000055">
    <property type="entry name" value="Restrct_endonuc_typeI_TRD"/>
</dbReference>
<dbReference type="Pfam" id="PF01420">
    <property type="entry name" value="Methylase_S"/>
    <property type="match status" value="2"/>
</dbReference>
<comment type="caution">
    <text evidence="5">The sequence shown here is derived from an EMBL/GenBank/DDBJ whole genome shotgun (WGS) entry which is preliminary data.</text>
</comment>
<dbReference type="EMBL" id="ACQL01000097">
    <property type="protein sequence ID" value="EER46980.1"/>
    <property type="molecule type" value="Genomic_DNA"/>
</dbReference>
<evidence type="ECO:0000313" key="5">
    <source>
        <dbReference type="EMBL" id="EER46980.1"/>
    </source>
</evidence>
<dbReference type="SUPFAM" id="SSF116734">
    <property type="entry name" value="DNA methylase specificity domain"/>
    <property type="match status" value="2"/>
</dbReference>
<evidence type="ECO:0000256" key="3">
    <source>
        <dbReference type="ARBA" id="ARBA00023125"/>
    </source>
</evidence>